<keyword evidence="1" id="KW-1133">Transmembrane helix</keyword>
<feature type="transmembrane region" description="Helical" evidence="1">
    <location>
        <begin position="12"/>
        <end position="33"/>
    </location>
</feature>
<gene>
    <name evidence="2" type="ORF">HNO91_03775</name>
</gene>
<dbReference type="AlphaFoldDB" id="A0A7Y5Z4L6"/>
<comment type="caution">
    <text evidence="2">The sequence shown here is derived from an EMBL/GenBank/DDBJ whole genome shotgun (WGS) entry which is preliminary data.</text>
</comment>
<dbReference type="RefSeq" id="WP_175361689.1">
    <property type="nucleotide sequence ID" value="NZ_JABFMR010000002.1"/>
</dbReference>
<protein>
    <submittedName>
        <fullName evidence="2">Uncharacterized protein</fullName>
    </submittedName>
</protein>
<dbReference type="EMBL" id="JABFMR010000002">
    <property type="protein sequence ID" value="NUT85523.1"/>
    <property type="molecule type" value="Genomic_DNA"/>
</dbReference>
<evidence type="ECO:0000313" key="3">
    <source>
        <dbReference type="Proteomes" id="UP000536720"/>
    </source>
</evidence>
<proteinExistence type="predicted"/>
<evidence type="ECO:0000256" key="1">
    <source>
        <dbReference type="SAM" id="Phobius"/>
    </source>
</evidence>
<keyword evidence="1" id="KW-0472">Membrane</keyword>
<sequence length="307" mass="34379">MNGLEPHMIGQLSTFLIITLSCLLILGIAKALSKASQKINPNSQIFLYSAIAISFLLIMSATLIWDGENLPAWLQGVGSIYAIVVAILVSRHESRSSDERNRQERASDQVREAQRLTEEKIETTKAIHQIVLRAFISFSYVRENASDKSLTCKDYGPRSGQPEFKMKGGKRWISLGFKAADIRVQLRQLEAFTEQLEKISPFDHKDTALALLTSEFIASIKVFLADIATGWNITSRRPAPAANSDNTVKYPPCEKNATYTATEKLIGLSEYLAHGVFHMYLNQPECNCIEEVFLKWTERADNIFSGS</sequence>
<feature type="transmembrane region" description="Helical" evidence="1">
    <location>
        <begin position="45"/>
        <end position="65"/>
    </location>
</feature>
<dbReference type="Proteomes" id="UP000536720">
    <property type="component" value="Unassembled WGS sequence"/>
</dbReference>
<accession>A0A7Y5Z4L6</accession>
<keyword evidence="1" id="KW-0812">Transmembrane</keyword>
<feature type="transmembrane region" description="Helical" evidence="1">
    <location>
        <begin position="71"/>
        <end position="90"/>
    </location>
</feature>
<evidence type="ECO:0000313" key="2">
    <source>
        <dbReference type="EMBL" id="NUT85523.1"/>
    </source>
</evidence>
<reference evidence="2 3" key="1">
    <citation type="journal article" date="2020" name="Front. Plant Sci.">
        <title>Isolation of Rhizosphere Bacteria That Improve Quality and Water Stress Tolerance in Greenhouse Ornamentals.</title>
        <authorList>
            <person name="Nordstedt N.P."/>
            <person name="Jones M.L."/>
        </authorList>
    </citation>
    <scope>NUCLEOTIDE SEQUENCE [LARGE SCALE GENOMIC DNA]</scope>
    <source>
        <strain evidence="2 3">C7D2</strain>
    </source>
</reference>
<organism evidence="2 3">
    <name type="scientific">Pseudomonas corrugata</name>
    <dbReference type="NCBI Taxonomy" id="47879"/>
    <lineage>
        <taxon>Bacteria</taxon>
        <taxon>Pseudomonadati</taxon>
        <taxon>Pseudomonadota</taxon>
        <taxon>Gammaproteobacteria</taxon>
        <taxon>Pseudomonadales</taxon>
        <taxon>Pseudomonadaceae</taxon>
        <taxon>Pseudomonas</taxon>
    </lineage>
</organism>
<name>A0A7Y5Z4L6_9PSED</name>